<feature type="region of interest" description="Disordered" evidence="1">
    <location>
        <begin position="1"/>
        <end position="114"/>
    </location>
</feature>
<reference evidence="2" key="1">
    <citation type="journal article" date="2023" name="PhytoFront">
        <title>Draft Genome Resources of Seven Strains of Tilletia horrida, Causal Agent of Kernel Smut of Rice.</title>
        <authorList>
            <person name="Khanal S."/>
            <person name="Antony Babu S."/>
            <person name="Zhou X.G."/>
        </authorList>
    </citation>
    <scope>NUCLEOTIDE SEQUENCE</scope>
    <source>
        <strain evidence="2">TX6</strain>
    </source>
</reference>
<comment type="caution">
    <text evidence="2">The sequence shown here is derived from an EMBL/GenBank/DDBJ whole genome shotgun (WGS) entry which is preliminary data.</text>
</comment>
<accession>A0AAN6GKH1</accession>
<dbReference type="EMBL" id="JAPDMZ010000224">
    <property type="protein sequence ID" value="KAK0545588.1"/>
    <property type="molecule type" value="Genomic_DNA"/>
</dbReference>
<protein>
    <submittedName>
        <fullName evidence="2">Uncharacterized protein</fullName>
    </submittedName>
</protein>
<evidence type="ECO:0000313" key="2">
    <source>
        <dbReference type="EMBL" id="KAK0545588.1"/>
    </source>
</evidence>
<evidence type="ECO:0000256" key="1">
    <source>
        <dbReference type="SAM" id="MobiDB-lite"/>
    </source>
</evidence>
<evidence type="ECO:0000313" key="3">
    <source>
        <dbReference type="Proteomes" id="UP001176517"/>
    </source>
</evidence>
<feature type="compositionally biased region" description="Acidic residues" evidence="1">
    <location>
        <begin position="31"/>
        <end position="58"/>
    </location>
</feature>
<dbReference type="Proteomes" id="UP001176517">
    <property type="component" value="Unassembled WGS sequence"/>
</dbReference>
<name>A0AAN6GKH1_9BASI</name>
<organism evidence="2 3">
    <name type="scientific">Tilletia horrida</name>
    <dbReference type="NCBI Taxonomy" id="155126"/>
    <lineage>
        <taxon>Eukaryota</taxon>
        <taxon>Fungi</taxon>
        <taxon>Dikarya</taxon>
        <taxon>Basidiomycota</taxon>
        <taxon>Ustilaginomycotina</taxon>
        <taxon>Exobasidiomycetes</taxon>
        <taxon>Tilletiales</taxon>
        <taxon>Tilletiaceae</taxon>
        <taxon>Tilletia</taxon>
    </lineage>
</organism>
<proteinExistence type="predicted"/>
<keyword evidence="3" id="KW-1185">Reference proteome</keyword>
<feature type="region of interest" description="Disordered" evidence="1">
    <location>
        <begin position="178"/>
        <end position="200"/>
    </location>
</feature>
<dbReference type="AlphaFoldDB" id="A0AAN6GKH1"/>
<sequence>MSQQEHPSDAFQKLNLSATTPPSNPQPVVELDSDSEDEDFDPNADPDSASDDDSEGMDEGDHTLDAEISDLSQEADDTADSSYIPDLSQDAQAGDVSEEVIRLSDFKPGGAQRQEIDTELAGLREERAGATVHTPAAQQALDQQDREAGLFRPRHGIPGVDTGINFSSHAEDTWKRLVQNSHQYLPGHEQRDAEDTEMHG</sequence>
<gene>
    <name evidence="2" type="ORF">OC846_005600</name>
</gene>
<feature type="compositionally biased region" description="Basic and acidic residues" evidence="1">
    <location>
        <begin position="188"/>
        <end position="200"/>
    </location>
</feature>